<organism evidence="1">
    <name type="scientific">marine sediment metagenome</name>
    <dbReference type="NCBI Taxonomy" id="412755"/>
    <lineage>
        <taxon>unclassified sequences</taxon>
        <taxon>metagenomes</taxon>
        <taxon>ecological metagenomes</taxon>
    </lineage>
</organism>
<comment type="caution">
    <text evidence="1">The sequence shown here is derived from an EMBL/GenBank/DDBJ whole genome shotgun (WGS) entry which is preliminary data.</text>
</comment>
<sequence>EKKVIRDEYDEYTGREYWREEVVNIDTGEMTIMTKLMNKFIVQYSEGEGENALPAIAAHITENARFVLWEVMREIGLGRVLYCDTDSVKIRKSDMDRVQWPLDEKINRVLTVPGS</sequence>
<name>X1MVN5_9ZZZZ</name>
<reference evidence="1" key="1">
    <citation type="journal article" date="2014" name="Front. Microbiol.">
        <title>High frequency of phylogenetically diverse reductive dehalogenase-homologous genes in deep subseafloor sedimentary metagenomes.</title>
        <authorList>
            <person name="Kawai M."/>
            <person name="Futagami T."/>
            <person name="Toyoda A."/>
            <person name="Takaki Y."/>
            <person name="Nishi S."/>
            <person name="Hori S."/>
            <person name="Arai W."/>
            <person name="Tsubouchi T."/>
            <person name="Morono Y."/>
            <person name="Uchiyama I."/>
            <person name="Ito T."/>
            <person name="Fujiyama A."/>
            <person name="Inagaki F."/>
            <person name="Takami H."/>
        </authorList>
    </citation>
    <scope>NUCLEOTIDE SEQUENCE</scope>
    <source>
        <strain evidence="1">Expedition CK06-06</strain>
    </source>
</reference>
<dbReference type="EMBL" id="BARV01028628">
    <property type="protein sequence ID" value="GAI35762.1"/>
    <property type="molecule type" value="Genomic_DNA"/>
</dbReference>
<gene>
    <name evidence="1" type="ORF">S06H3_45787</name>
</gene>
<dbReference type="AlphaFoldDB" id="X1MVN5"/>
<protein>
    <submittedName>
        <fullName evidence="1">Uncharacterized protein</fullName>
    </submittedName>
</protein>
<evidence type="ECO:0000313" key="1">
    <source>
        <dbReference type="EMBL" id="GAI35762.1"/>
    </source>
</evidence>
<feature type="non-terminal residue" evidence="1">
    <location>
        <position position="1"/>
    </location>
</feature>
<proteinExistence type="predicted"/>
<dbReference type="Gene3D" id="3.90.1600.10">
    <property type="entry name" value="Palm domain of DNA polymerase"/>
    <property type="match status" value="1"/>
</dbReference>
<accession>X1MVN5</accession>
<dbReference type="InterPro" id="IPR043502">
    <property type="entry name" value="DNA/RNA_pol_sf"/>
</dbReference>
<dbReference type="SUPFAM" id="SSF56672">
    <property type="entry name" value="DNA/RNA polymerases"/>
    <property type="match status" value="1"/>
</dbReference>
<dbReference type="InterPro" id="IPR023211">
    <property type="entry name" value="DNA_pol_palm_dom_sf"/>
</dbReference>